<accession>A0A7S2LF29</accession>
<dbReference type="PANTHER" id="PTHR43490:SF99">
    <property type="entry name" value="SHORT-CHAIN DEHYDROGENASE_REDUCTASE"/>
    <property type="match status" value="1"/>
</dbReference>
<evidence type="ECO:0000256" key="4">
    <source>
        <dbReference type="SAM" id="SignalP"/>
    </source>
</evidence>
<dbReference type="Pfam" id="PF00106">
    <property type="entry name" value="adh_short"/>
    <property type="match status" value="1"/>
</dbReference>
<name>A0A7S2LF29_9STRA</name>
<dbReference type="InterPro" id="IPR002347">
    <property type="entry name" value="SDR_fam"/>
</dbReference>
<dbReference type="GO" id="GO:0016020">
    <property type="term" value="C:membrane"/>
    <property type="evidence" value="ECO:0007669"/>
    <property type="project" value="TreeGrafter"/>
</dbReference>
<dbReference type="SUPFAM" id="SSF51735">
    <property type="entry name" value="NAD(P)-binding Rossmann-fold domains"/>
    <property type="match status" value="1"/>
</dbReference>
<proteinExistence type="inferred from homology"/>
<dbReference type="PRINTS" id="PR00081">
    <property type="entry name" value="GDHRDH"/>
</dbReference>
<sequence length="309" mass="33073">MKHALLPFLFAYLCITTTTALAAAMSKHILVTGGNKGIGKAICQRILEQYPDTCVILGSRNVQRGEEACRDILSTCNNNNIAKDRLSMVQIDTSSDASVQKAAEEIAQKFQAAGVPSLYGIVNNAGIGWGHTFEQTLQTNYFGPKRVNAAFGNLLQKPGGRIVNIASASGPMFVAGLQDSNNLKDVLSFPLKAGLTLEDLDDIARGYFGQTDYNSDGYGLSKALLNAYTVIYAQENGNNLVMNSCSPGYILTDMTRGMGASNPPSKGAECPVTLLMEDGVATGWYYGSDSVRSPLNVYRGPGDPPYEGE</sequence>
<keyword evidence="4" id="KW-0732">Signal</keyword>
<evidence type="ECO:0000256" key="1">
    <source>
        <dbReference type="ARBA" id="ARBA00006484"/>
    </source>
</evidence>
<dbReference type="InterPro" id="IPR036291">
    <property type="entry name" value="NAD(P)-bd_dom_sf"/>
</dbReference>
<dbReference type="EMBL" id="HBGY01028809">
    <property type="protein sequence ID" value="CAD9604513.1"/>
    <property type="molecule type" value="Transcribed_RNA"/>
</dbReference>
<keyword evidence="2" id="KW-0521">NADP</keyword>
<feature type="signal peptide" evidence="4">
    <location>
        <begin position="1"/>
        <end position="22"/>
    </location>
</feature>
<gene>
    <name evidence="5" type="ORF">LDAN0321_LOCUS17819</name>
</gene>
<dbReference type="PANTHER" id="PTHR43490">
    <property type="entry name" value="(+)-NEOMENTHOL DEHYDROGENASE"/>
    <property type="match status" value="1"/>
</dbReference>
<dbReference type="Gene3D" id="3.40.50.720">
    <property type="entry name" value="NAD(P)-binding Rossmann-like Domain"/>
    <property type="match status" value="1"/>
</dbReference>
<protein>
    <recommendedName>
        <fullName evidence="6">NAD(P)-binding protein</fullName>
    </recommendedName>
</protein>
<evidence type="ECO:0000313" key="5">
    <source>
        <dbReference type="EMBL" id="CAD9604513.1"/>
    </source>
</evidence>
<reference evidence="5" key="1">
    <citation type="submission" date="2021-01" db="EMBL/GenBank/DDBJ databases">
        <authorList>
            <person name="Corre E."/>
            <person name="Pelletier E."/>
            <person name="Niang G."/>
            <person name="Scheremetjew M."/>
            <person name="Finn R."/>
            <person name="Kale V."/>
            <person name="Holt S."/>
            <person name="Cochrane G."/>
            <person name="Meng A."/>
            <person name="Brown T."/>
            <person name="Cohen L."/>
        </authorList>
    </citation>
    <scope>NUCLEOTIDE SEQUENCE</scope>
    <source>
        <strain evidence="5">B650</strain>
    </source>
</reference>
<keyword evidence="3" id="KW-0560">Oxidoreductase</keyword>
<dbReference type="AlphaFoldDB" id="A0A7S2LF29"/>
<feature type="chain" id="PRO_5031292512" description="NAD(P)-binding protein" evidence="4">
    <location>
        <begin position="23"/>
        <end position="309"/>
    </location>
</feature>
<comment type="similarity">
    <text evidence="1">Belongs to the short-chain dehydrogenases/reductases (SDR) family.</text>
</comment>
<evidence type="ECO:0008006" key="6">
    <source>
        <dbReference type="Google" id="ProtNLM"/>
    </source>
</evidence>
<dbReference type="GO" id="GO:0016491">
    <property type="term" value="F:oxidoreductase activity"/>
    <property type="evidence" value="ECO:0007669"/>
    <property type="project" value="UniProtKB-KW"/>
</dbReference>
<evidence type="ECO:0000256" key="3">
    <source>
        <dbReference type="ARBA" id="ARBA00023002"/>
    </source>
</evidence>
<evidence type="ECO:0000256" key="2">
    <source>
        <dbReference type="ARBA" id="ARBA00022857"/>
    </source>
</evidence>
<organism evidence="5">
    <name type="scientific">Leptocylindrus danicus</name>
    <dbReference type="NCBI Taxonomy" id="163516"/>
    <lineage>
        <taxon>Eukaryota</taxon>
        <taxon>Sar</taxon>
        <taxon>Stramenopiles</taxon>
        <taxon>Ochrophyta</taxon>
        <taxon>Bacillariophyta</taxon>
        <taxon>Coscinodiscophyceae</taxon>
        <taxon>Chaetocerotophycidae</taxon>
        <taxon>Leptocylindrales</taxon>
        <taxon>Leptocylindraceae</taxon>
        <taxon>Leptocylindrus</taxon>
    </lineage>
</organism>